<dbReference type="Proteomes" id="UP001152622">
    <property type="component" value="Chromosome 1"/>
</dbReference>
<reference evidence="1" key="1">
    <citation type="journal article" date="2023" name="Science">
        <title>Genome structures resolve the early diversification of teleost fishes.</title>
        <authorList>
            <person name="Parey E."/>
            <person name="Louis A."/>
            <person name="Montfort J."/>
            <person name="Bouchez O."/>
            <person name="Roques C."/>
            <person name="Iampietro C."/>
            <person name="Lluch J."/>
            <person name="Castinel A."/>
            <person name="Donnadieu C."/>
            <person name="Desvignes T."/>
            <person name="Floi Bucao C."/>
            <person name="Jouanno E."/>
            <person name="Wen M."/>
            <person name="Mejri S."/>
            <person name="Dirks R."/>
            <person name="Jansen H."/>
            <person name="Henkel C."/>
            <person name="Chen W.J."/>
            <person name="Zahm M."/>
            <person name="Cabau C."/>
            <person name="Klopp C."/>
            <person name="Thompson A.W."/>
            <person name="Robinson-Rechavi M."/>
            <person name="Braasch I."/>
            <person name="Lecointre G."/>
            <person name="Bobe J."/>
            <person name="Postlethwait J.H."/>
            <person name="Berthelot C."/>
            <person name="Roest Crollius H."/>
            <person name="Guiguen Y."/>
        </authorList>
    </citation>
    <scope>NUCLEOTIDE SEQUENCE</scope>
    <source>
        <strain evidence="1">WJC10195</strain>
    </source>
</reference>
<evidence type="ECO:0000313" key="1">
    <source>
        <dbReference type="EMBL" id="KAJ8379343.1"/>
    </source>
</evidence>
<dbReference type="EMBL" id="JAINUF010000001">
    <property type="protein sequence ID" value="KAJ8379343.1"/>
    <property type="molecule type" value="Genomic_DNA"/>
</dbReference>
<organism evidence="1 2">
    <name type="scientific">Synaphobranchus kaupii</name>
    <name type="common">Kaup's arrowtooth eel</name>
    <dbReference type="NCBI Taxonomy" id="118154"/>
    <lineage>
        <taxon>Eukaryota</taxon>
        <taxon>Metazoa</taxon>
        <taxon>Chordata</taxon>
        <taxon>Craniata</taxon>
        <taxon>Vertebrata</taxon>
        <taxon>Euteleostomi</taxon>
        <taxon>Actinopterygii</taxon>
        <taxon>Neopterygii</taxon>
        <taxon>Teleostei</taxon>
        <taxon>Anguilliformes</taxon>
        <taxon>Synaphobranchidae</taxon>
        <taxon>Synaphobranchus</taxon>
    </lineage>
</organism>
<proteinExistence type="predicted"/>
<comment type="caution">
    <text evidence="1">The sequence shown here is derived from an EMBL/GenBank/DDBJ whole genome shotgun (WGS) entry which is preliminary data.</text>
</comment>
<sequence length="79" mass="8746">MFLTQGRALMKAVCEKSTAARSAGLRRRAHRPSPPRCFRALACTRVLAGPELGSHRAERRRDGRAEECLRGSALEGLDR</sequence>
<keyword evidence="2" id="KW-1185">Reference proteome</keyword>
<protein>
    <submittedName>
        <fullName evidence="1">Uncharacterized protein</fullName>
    </submittedName>
</protein>
<evidence type="ECO:0000313" key="2">
    <source>
        <dbReference type="Proteomes" id="UP001152622"/>
    </source>
</evidence>
<gene>
    <name evidence="1" type="ORF">SKAU_G00001210</name>
</gene>
<accession>A0A9Q1G958</accession>
<dbReference type="AlphaFoldDB" id="A0A9Q1G958"/>
<name>A0A9Q1G958_SYNKA</name>